<dbReference type="OMA" id="FFGQLYT"/>
<dbReference type="Pfam" id="PF07543">
    <property type="entry name" value="PGA2"/>
    <property type="match status" value="1"/>
</dbReference>
<name>C5G143_ARTOC</name>
<dbReference type="GO" id="GO:0015031">
    <property type="term" value="P:protein transport"/>
    <property type="evidence" value="ECO:0007669"/>
    <property type="project" value="TreeGrafter"/>
</dbReference>
<dbReference type="Proteomes" id="UP000002035">
    <property type="component" value="Unassembled WGS sequence"/>
</dbReference>
<evidence type="ECO:0000256" key="1">
    <source>
        <dbReference type="SAM" id="MobiDB-lite"/>
    </source>
</evidence>
<dbReference type="OrthoDB" id="4227028at2759"/>
<organism evidence="2 3">
    <name type="scientific">Arthroderma otae (strain ATCC MYA-4605 / CBS 113480)</name>
    <name type="common">Microsporum canis</name>
    <dbReference type="NCBI Taxonomy" id="554155"/>
    <lineage>
        <taxon>Eukaryota</taxon>
        <taxon>Fungi</taxon>
        <taxon>Dikarya</taxon>
        <taxon>Ascomycota</taxon>
        <taxon>Pezizomycotina</taxon>
        <taxon>Eurotiomycetes</taxon>
        <taxon>Eurotiomycetidae</taxon>
        <taxon>Onygenales</taxon>
        <taxon>Arthrodermataceae</taxon>
        <taxon>Microsporum</taxon>
    </lineage>
</organism>
<dbReference type="PANTHER" id="PTHR28199">
    <property type="entry name" value="PROCESSING OF GAS1 AND ALP PROTEIN 2"/>
    <property type="match status" value="1"/>
</dbReference>
<gene>
    <name evidence="2" type="ORF">MCYG_08665</name>
</gene>
<protein>
    <submittedName>
        <fullName evidence="2">Uncharacterized protein</fullName>
    </submittedName>
</protein>
<dbReference type="AlphaFoldDB" id="C5G143"/>
<feature type="compositionally biased region" description="Acidic residues" evidence="1">
    <location>
        <begin position="96"/>
        <end position="107"/>
    </location>
</feature>
<accession>C5G143</accession>
<dbReference type="HOGENOM" id="CLU_121099_1_0_1"/>
<reference evidence="3" key="1">
    <citation type="journal article" date="2012" name="MBio">
        <title>Comparative genome analysis of Trichophyton rubrum and related dermatophytes reveals candidate genes involved in infection.</title>
        <authorList>
            <person name="Martinez D.A."/>
            <person name="Oliver B.G."/>
            <person name="Graeser Y."/>
            <person name="Goldberg J.M."/>
            <person name="Li W."/>
            <person name="Martinez-Rossi N.M."/>
            <person name="Monod M."/>
            <person name="Shelest E."/>
            <person name="Barton R.C."/>
            <person name="Birch E."/>
            <person name="Brakhage A.A."/>
            <person name="Chen Z."/>
            <person name="Gurr S.J."/>
            <person name="Heiman D."/>
            <person name="Heitman J."/>
            <person name="Kosti I."/>
            <person name="Rossi A."/>
            <person name="Saif S."/>
            <person name="Samalova M."/>
            <person name="Saunders C.W."/>
            <person name="Shea T."/>
            <person name="Summerbell R.C."/>
            <person name="Xu J."/>
            <person name="Young S."/>
            <person name="Zeng Q."/>
            <person name="Birren B.W."/>
            <person name="Cuomo C.A."/>
            <person name="White T.C."/>
        </authorList>
    </citation>
    <scope>NUCLEOTIDE SEQUENCE [LARGE SCALE GENOMIC DNA]</scope>
    <source>
        <strain evidence="3">ATCC MYA-4605 / CBS 113480</strain>
    </source>
</reference>
<evidence type="ECO:0000313" key="2">
    <source>
        <dbReference type="EMBL" id="EEQ35846.1"/>
    </source>
</evidence>
<sequence>MADFQFTSVTDTLYTLYSNFTNNISTSVSNLTVQDYIRLVWIIGGYYFLRPYLDKGFRKLLDSGTAKREAEEAAAAETAGRAKMSANALRQGDTAGDSDDEEEDEGESTGVSNWGKSARRKQRNFMKYLEQEAERKRAEDDDKDIADLLED</sequence>
<dbReference type="GeneID" id="9224044"/>
<feature type="region of interest" description="Disordered" evidence="1">
    <location>
        <begin position="132"/>
        <end position="151"/>
    </location>
</feature>
<dbReference type="PANTHER" id="PTHR28199:SF1">
    <property type="entry name" value="PROCESSING OF GAS1 AND ALP PROTEIN 2"/>
    <property type="match status" value="1"/>
</dbReference>
<dbReference type="STRING" id="554155.C5G143"/>
<keyword evidence="3" id="KW-1185">Reference proteome</keyword>
<proteinExistence type="predicted"/>
<dbReference type="EMBL" id="DS995709">
    <property type="protein sequence ID" value="EEQ35846.1"/>
    <property type="molecule type" value="Genomic_DNA"/>
</dbReference>
<dbReference type="InterPro" id="IPR011431">
    <property type="entry name" value="Trafficking_Pga2"/>
</dbReference>
<dbReference type="eggNOG" id="ENOG502S828">
    <property type="taxonomic scope" value="Eukaryota"/>
</dbReference>
<feature type="compositionally biased region" description="Low complexity" evidence="1">
    <location>
        <begin position="73"/>
        <end position="83"/>
    </location>
</feature>
<feature type="compositionally biased region" description="Acidic residues" evidence="1">
    <location>
        <begin position="141"/>
        <end position="151"/>
    </location>
</feature>
<dbReference type="VEuPathDB" id="FungiDB:MCYG_08665"/>
<evidence type="ECO:0000313" key="3">
    <source>
        <dbReference type="Proteomes" id="UP000002035"/>
    </source>
</evidence>
<feature type="region of interest" description="Disordered" evidence="1">
    <location>
        <begin position="72"/>
        <end position="119"/>
    </location>
</feature>
<dbReference type="RefSeq" id="XP_002842834.1">
    <property type="nucleotide sequence ID" value="XM_002842788.1"/>
</dbReference>